<dbReference type="AlphaFoldDB" id="A0A6J6UBU8"/>
<dbReference type="Gene3D" id="3.40.50.720">
    <property type="entry name" value="NAD(P)-binding Rossmann-like Domain"/>
    <property type="match status" value="1"/>
</dbReference>
<gene>
    <name evidence="2" type="ORF">UFOPK2850_00860</name>
    <name evidence="3" type="ORF">UFOPK3982_01027</name>
    <name evidence="4" type="ORF">UFOPK4120_00860</name>
    <name evidence="5" type="ORF">UFOPK4404_00875</name>
</gene>
<proteinExistence type="predicted"/>
<dbReference type="EMBL" id="CAFBPO010000008">
    <property type="protein sequence ID" value="CAB5021159.1"/>
    <property type="molecule type" value="Genomic_DNA"/>
</dbReference>
<evidence type="ECO:0000313" key="4">
    <source>
        <dbReference type="EMBL" id="CAB5021159.1"/>
    </source>
</evidence>
<evidence type="ECO:0000313" key="3">
    <source>
        <dbReference type="EMBL" id="CAB4989100.1"/>
    </source>
</evidence>
<dbReference type="SUPFAM" id="SSF51735">
    <property type="entry name" value="NAD(P)-binding Rossmann-fold domains"/>
    <property type="match status" value="1"/>
</dbReference>
<sequence length="282" mass="31542">MAKVLLLGADGLLGSCLEQALINVQGLELVVTTRNLSKDHDFTYSVKGLNRLVAEVHPNYIINCIAVTSAKRSILDMLKANTFLPIQLAYIGFLRNIKVIHFSTNAVFSGFHSSNYEKSLPTPRTKYGFTKLLGDLSMFGNLVLRTSFVGDSPRNAVTSGLVFSLRKLDSGAIFEISENYYWNGVTTDALCELVVVILKNDSFPRGLLHLSSKNKIQRCDLIRELLKVLGRDDVQVLVRPSNRVRNLSLDSTKYELISSIWADSSYLEIPEFTVLAQQMKIY</sequence>
<dbReference type="EMBL" id="CAEZZH010000009">
    <property type="protein sequence ID" value="CAB4757311.1"/>
    <property type="molecule type" value="Genomic_DNA"/>
</dbReference>
<evidence type="ECO:0000313" key="2">
    <source>
        <dbReference type="EMBL" id="CAB4757311.1"/>
    </source>
</evidence>
<dbReference type="EMBL" id="CAFBOO010000008">
    <property type="protein sequence ID" value="CAB4989100.1"/>
    <property type="molecule type" value="Genomic_DNA"/>
</dbReference>
<dbReference type="EMBL" id="CAFBQY010000008">
    <property type="protein sequence ID" value="CAB5073486.1"/>
    <property type="molecule type" value="Genomic_DNA"/>
</dbReference>
<evidence type="ECO:0000313" key="5">
    <source>
        <dbReference type="EMBL" id="CAB5073486.1"/>
    </source>
</evidence>
<dbReference type="InterPro" id="IPR029903">
    <property type="entry name" value="RmlD-like-bd"/>
</dbReference>
<feature type="domain" description="RmlD-like substrate binding" evidence="1">
    <location>
        <begin position="3"/>
        <end position="235"/>
    </location>
</feature>
<dbReference type="InterPro" id="IPR036291">
    <property type="entry name" value="NAD(P)-bd_dom_sf"/>
</dbReference>
<dbReference type="PANTHER" id="PTHR43242:SF1">
    <property type="entry name" value="NAD(P)-BINDING ROSSMANN-FOLD SUPERFAMILY PROTEIN"/>
    <property type="match status" value="1"/>
</dbReference>
<dbReference type="PANTHER" id="PTHR43242">
    <property type="entry name" value="NAD(P)-BINDING ROSSMANN-FOLD SUPERFAMILY PROTEIN"/>
    <property type="match status" value="1"/>
</dbReference>
<protein>
    <submittedName>
        <fullName evidence="2">Unannotated protein</fullName>
    </submittedName>
</protein>
<organism evidence="2">
    <name type="scientific">freshwater metagenome</name>
    <dbReference type="NCBI Taxonomy" id="449393"/>
    <lineage>
        <taxon>unclassified sequences</taxon>
        <taxon>metagenomes</taxon>
        <taxon>ecological metagenomes</taxon>
    </lineage>
</organism>
<accession>A0A6J6UBU8</accession>
<reference evidence="2" key="1">
    <citation type="submission" date="2020-05" db="EMBL/GenBank/DDBJ databases">
        <authorList>
            <person name="Chiriac C."/>
            <person name="Salcher M."/>
            <person name="Ghai R."/>
            <person name="Kavagutti S V."/>
        </authorList>
    </citation>
    <scope>NUCLEOTIDE SEQUENCE</scope>
</reference>
<evidence type="ECO:0000259" key="1">
    <source>
        <dbReference type="Pfam" id="PF04321"/>
    </source>
</evidence>
<dbReference type="Pfam" id="PF04321">
    <property type="entry name" value="RmlD_sub_bind"/>
    <property type="match status" value="1"/>
</dbReference>
<name>A0A6J6UBU8_9ZZZZ</name>